<sequence length="48" mass="5230">MAAQFTMDDARSSLLEAGEPLVIAIYEQAEETGFDIAVNEAKAGRNRE</sequence>
<comment type="caution">
    <text evidence="1">The sequence shown here is derived from an EMBL/GenBank/DDBJ whole genome shotgun (WGS) entry which is preliminary data.</text>
</comment>
<evidence type="ECO:0000313" key="2">
    <source>
        <dbReference type="Proteomes" id="UP000316624"/>
    </source>
</evidence>
<organism evidence="1 2">
    <name type="scientific">Sphingobium wenxiniae (strain DSM 21828 / CGMCC 1.7748 / JZ-1)</name>
    <dbReference type="NCBI Taxonomy" id="595605"/>
    <lineage>
        <taxon>Bacteria</taxon>
        <taxon>Pseudomonadati</taxon>
        <taxon>Pseudomonadota</taxon>
        <taxon>Alphaproteobacteria</taxon>
        <taxon>Sphingomonadales</taxon>
        <taxon>Sphingomonadaceae</taxon>
        <taxon>Sphingobium</taxon>
    </lineage>
</organism>
<gene>
    <name evidence="1" type="ORF">IQ35_03205</name>
</gene>
<reference evidence="1 2" key="1">
    <citation type="journal article" date="2015" name="Stand. Genomic Sci.">
        <title>Genomic Encyclopedia of Bacterial and Archaeal Type Strains, Phase III: the genomes of soil and plant-associated and newly described type strains.</title>
        <authorList>
            <person name="Whitman W.B."/>
            <person name="Woyke T."/>
            <person name="Klenk H.P."/>
            <person name="Zhou Y."/>
            <person name="Lilburn T.G."/>
            <person name="Beck B.J."/>
            <person name="De Vos P."/>
            <person name="Vandamme P."/>
            <person name="Eisen J.A."/>
            <person name="Garrity G."/>
            <person name="Hugenholtz P."/>
            <person name="Kyrpides N.C."/>
        </authorList>
    </citation>
    <scope>NUCLEOTIDE SEQUENCE [LARGE SCALE GENOMIC DNA]</scope>
    <source>
        <strain evidence="1 2">CGMCC 1.7748</strain>
    </source>
</reference>
<dbReference type="EMBL" id="VLKK01000015">
    <property type="protein sequence ID" value="TWH91519.1"/>
    <property type="molecule type" value="Genomic_DNA"/>
</dbReference>
<accession>A0A562K7V6</accession>
<dbReference type="RefSeq" id="WP_158636682.1">
    <property type="nucleotide sequence ID" value="NZ_JACIIY010000016.1"/>
</dbReference>
<dbReference type="AlphaFoldDB" id="A0A562K7V6"/>
<name>A0A562K7V6_SPHWJ</name>
<dbReference type="Proteomes" id="UP000316624">
    <property type="component" value="Unassembled WGS sequence"/>
</dbReference>
<protein>
    <submittedName>
        <fullName evidence="1">Uncharacterized protein</fullName>
    </submittedName>
</protein>
<proteinExistence type="predicted"/>
<keyword evidence="2" id="KW-1185">Reference proteome</keyword>
<evidence type="ECO:0000313" key="1">
    <source>
        <dbReference type="EMBL" id="TWH91519.1"/>
    </source>
</evidence>